<proteinExistence type="predicted"/>
<dbReference type="Proteomes" id="UP000555103">
    <property type="component" value="Unassembled WGS sequence"/>
</dbReference>
<gene>
    <name evidence="3" type="ORF">GGR21_003932</name>
</gene>
<dbReference type="InterPro" id="IPR001375">
    <property type="entry name" value="Peptidase_S9_cat"/>
</dbReference>
<evidence type="ECO:0000259" key="2">
    <source>
        <dbReference type="Pfam" id="PF00326"/>
    </source>
</evidence>
<reference evidence="3 4" key="1">
    <citation type="submission" date="2020-08" db="EMBL/GenBank/DDBJ databases">
        <title>Genomic Encyclopedia of Type Strains, Phase IV (KMG-IV): sequencing the most valuable type-strain genomes for metagenomic binning, comparative biology and taxonomic classification.</title>
        <authorList>
            <person name="Goeker M."/>
        </authorList>
    </citation>
    <scope>NUCLEOTIDE SEQUENCE [LARGE SCALE GENOMIC DNA]</scope>
    <source>
        <strain evidence="3 4">DSM 104969</strain>
    </source>
</reference>
<dbReference type="GO" id="GO:0006508">
    <property type="term" value="P:proteolysis"/>
    <property type="evidence" value="ECO:0007669"/>
    <property type="project" value="InterPro"/>
</dbReference>
<dbReference type="Gene3D" id="2.120.10.30">
    <property type="entry name" value="TolB, C-terminal domain"/>
    <property type="match status" value="1"/>
</dbReference>
<accession>A0A840CRF5</accession>
<dbReference type="InterPro" id="IPR011042">
    <property type="entry name" value="6-blade_b-propeller_TolB-like"/>
</dbReference>
<evidence type="ECO:0000313" key="4">
    <source>
        <dbReference type="Proteomes" id="UP000555103"/>
    </source>
</evidence>
<dbReference type="PANTHER" id="PTHR42776">
    <property type="entry name" value="SERINE PEPTIDASE S9 FAMILY MEMBER"/>
    <property type="match status" value="1"/>
</dbReference>
<dbReference type="SUPFAM" id="SSF82171">
    <property type="entry name" value="DPP6 N-terminal domain-like"/>
    <property type="match status" value="1"/>
</dbReference>
<dbReference type="AlphaFoldDB" id="A0A840CRF5"/>
<sequence length="643" mass="73072">MKRKSLSLGVLAFICLTLGIIVSCNKTPEPAPVIPLEDFFKNPDKTSYQISPDGQYYSYKAPYESRMNIFVQKIGSDSALRITSETERDISGYFWGNNNRILFLKDTGGDENFQLYGVNIDGSNLLPLTAFEKVRTMIIDDLPDIESEVIIGLNKRNPQIFDPYRLNIENGEMTMLAENPGNIQGWMTDHDGKLRVAVALDGVNQSLLYRDKEEEPFKTLITTSFKETLSPYFFTPDNQKLYAISNIGRDKDALIIYDPQTAKETEMLYENDKYDITGASYSRKDKKLQVTSYMAHDGVRRHFFDDKLKSVFEKITSKVSNKPFGITSMNKNEDIMIVRTYNDKTPGGYYVYNVEKDELTHITDIYPWLDENNMAAMNCVTYTSRDGLTIEGYLTLPKGYTMETAKNLPVVVNPHGGPWARDSWGFNPEVQFLANRGYAVFQMNFRGSTGFGKKFWEISFKQWGKTMQDDITDGVEWLKSKGIANPEKIAIYGGSYGGYATLAGLTFTPDLYTCGVDYVGVSNLFTFLNTIPPYWKPMLDMMYEMVGDPKADSTLLASASPVFHVDKIKVPLFIAQGANDPRVNKDESDQVVAALKKQGVETQYMVKDNEGHGFHNEENRFDFYRAMEKFLGEHLKDTVKKEK</sequence>
<comment type="caution">
    <text evidence="3">The sequence shown here is derived from an EMBL/GenBank/DDBJ whole genome shotgun (WGS) entry which is preliminary data.</text>
</comment>
<keyword evidence="3" id="KW-0645">Protease</keyword>
<evidence type="ECO:0000313" key="3">
    <source>
        <dbReference type="EMBL" id="MBB4038006.1"/>
    </source>
</evidence>
<dbReference type="Pfam" id="PF00326">
    <property type="entry name" value="Peptidase_S9"/>
    <property type="match status" value="1"/>
</dbReference>
<keyword evidence="4" id="KW-1185">Reference proteome</keyword>
<dbReference type="RefSeq" id="WP_183308844.1">
    <property type="nucleotide sequence ID" value="NZ_JACIEP010000020.1"/>
</dbReference>
<evidence type="ECO:0000256" key="1">
    <source>
        <dbReference type="ARBA" id="ARBA00022801"/>
    </source>
</evidence>
<feature type="domain" description="Peptidase S9 prolyl oligopeptidase catalytic" evidence="2">
    <location>
        <begin position="424"/>
        <end position="637"/>
    </location>
</feature>
<dbReference type="SUPFAM" id="SSF53474">
    <property type="entry name" value="alpha/beta-Hydrolases"/>
    <property type="match status" value="1"/>
</dbReference>
<dbReference type="PROSITE" id="PS51257">
    <property type="entry name" value="PROKAR_LIPOPROTEIN"/>
    <property type="match status" value="1"/>
</dbReference>
<dbReference type="InterPro" id="IPR029058">
    <property type="entry name" value="AB_hydrolase_fold"/>
</dbReference>
<dbReference type="Gene3D" id="3.40.50.1820">
    <property type="entry name" value="alpha/beta hydrolase"/>
    <property type="match status" value="1"/>
</dbReference>
<organism evidence="3 4">
    <name type="scientific">Dysgonomonas hofstadii</name>
    <dbReference type="NCBI Taxonomy" id="637886"/>
    <lineage>
        <taxon>Bacteria</taxon>
        <taxon>Pseudomonadati</taxon>
        <taxon>Bacteroidota</taxon>
        <taxon>Bacteroidia</taxon>
        <taxon>Bacteroidales</taxon>
        <taxon>Dysgonomonadaceae</taxon>
        <taxon>Dysgonomonas</taxon>
    </lineage>
</organism>
<keyword evidence="3" id="KW-0031">Aminopeptidase</keyword>
<dbReference type="PANTHER" id="PTHR42776:SF27">
    <property type="entry name" value="DIPEPTIDYL PEPTIDASE FAMILY MEMBER 6"/>
    <property type="match status" value="1"/>
</dbReference>
<keyword evidence="1" id="KW-0378">Hydrolase</keyword>
<dbReference type="GO" id="GO:0004252">
    <property type="term" value="F:serine-type endopeptidase activity"/>
    <property type="evidence" value="ECO:0007669"/>
    <property type="project" value="TreeGrafter"/>
</dbReference>
<dbReference type="EMBL" id="JACIEP010000020">
    <property type="protein sequence ID" value="MBB4038006.1"/>
    <property type="molecule type" value="Genomic_DNA"/>
</dbReference>
<protein>
    <submittedName>
        <fullName evidence="3">Dipeptidyl aminopeptidase/acylaminoacyl peptidase</fullName>
    </submittedName>
</protein>
<name>A0A840CRF5_9BACT</name>
<dbReference type="GO" id="GO:0004177">
    <property type="term" value="F:aminopeptidase activity"/>
    <property type="evidence" value="ECO:0007669"/>
    <property type="project" value="UniProtKB-KW"/>
</dbReference>